<dbReference type="Gene3D" id="3.90.10.10">
    <property type="entry name" value="Cytochrome C3"/>
    <property type="match status" value="3"/>
</dbReference>
<reference evidence="11 12" key="1">
    <citation type="submission" date="2017-03" db="EMBL/GenBank/DDBJ databases">
        <authorList>
            <person name="Afonso C.L."/>
            <person name="Miller P.J."/>
            <person name="Scott M.A."/>
            <person name="Spackman E."/>
            <person name="Goraichik I."/>
            <person name="Dimitrov K.M."/>
            <person name="Suarez D.L."/>
            <person name="Swayne D.E."/>
        </authorList>
    </citation>
    <scope>NUCLEOTIDE SEQUENCE [LARGE SCALE GENOMIC DNA]</scope>
    <source>
        <strain evidence="11 12">CECT 7691</strain>
    </source>
</reference>
<dbReference type="GO" id="GO:0016491">
    <property type="term" value="F:oxidoreductase activity"/>
    <property type="evidence" value="ECO:0007669"/>
    <property type="project" value="TreeGrafter"/>
</dbReference>
<evidence type="ECO:0000256" key="1">
    <source>
        <dbReference type="ARBA" id="ARBA00001926"/>
    </source>
</evidence>
<dbReference type="InParanoid" id="A0A1Y5TCD9"/>
<dbReference type="Pfam" id="PF14537">
    <property type="entry name" value="Cytochrom_c3_2"/>
    <property type="match status" value="1"/>
</dbReference>
<evidence type="ECO:0000313" key="12">
    <source>
        <dbReference type="Proteomes" id="UP000193200"/>
    </source>
</evidence>
<dbReference type="Pfam" id="PF00498">
    <property type="entry name" value="FHA"/>
    <property type="match status" value="1"/>
</dbReference>
<feature type="domain" description="FHA" evidence="10">
    <location>
        <begin position="28"/>
        <end position="82"/>
    </location>
</feature>
<organism evidence="11 12">
    <name type="scientific">Oceanibacterium hippocampi</name>
    <dbReference type="NCBI Taxonomy" id="745714"/>
    <lineage>
        <taxon>Bacteria</taxon>
        <taxon>Pseudomonadati</taxon>
        <taxon>Pseudomonadota</taxon>
        <taxon>Alphaproteobacteria</taxon>
        <taxon>Sneathiellales</taxon>
        <taxon>Sneathiellaceae</taxon>
        <taxon>Oceanibacterium</taxon>
    </lineage>
</organism>
<dbReference type="InterPro" id="IPR036280">
    <property type="entry name" value="Multihaem_cyt_sf"/>
</dbReference>
<dbReference type="PANTHER" id="PTHR35038">
    <property type="entry name" value="DISSIMILATORY SULFITE REDUCTASE SIRA"/>
    <property type="match status" value="1"/>
</dbReference>
<evidence type="ECO:0000256" key="9">
    <source>
        <dbReference type="SAM" id="Phobius"/>
    </source>
</evidence>
<dbReference type="Gene3D" id="2.60.200.20">
    <property type="match status" value="1"/>
</dbReference>
<accession>A0A1Y5TCD9</accession>
<dbReference type="InterPro" id="IPR051829">
    <property type="entry name" value="Multiheme_Cytochr_ET"/>
</dbReference>
<proteinExistence type="predicted"/>
<keyword evidence="9" id="KW-1133">Transmembrane helix</keyword>
<keyword evidence="7" id="KW-0249">Electron transport</keyword>
<keyword evidence="9" id="KW-0812">Transmembrane</keyword>
<keyword evidence="5" id="KW-0479">Metal-binding</keyword>
<dbReference type="InterPro" id="IPR008984">
    <property type="entry name" value="SMAD_FHA_dom_sf"/>
</dbReference>
<keyword evidence="9" id="KW-0472">Membrane</keyword>
<evidence type="ECO:0000256" key="8">
    <source>
        <dbReference type="ARBA" id="ARBA00023004"/>
    </source>
</evidence>
<dbReference type="OrthoDB" id="7387371at2"/>
<evidence type="ECO:0000256" key="7">
    <source>
        <dbReference type="ARBA" id="ARBA00022982"/>
    </source>
</evidence>
<dbReference type="AlphaFoldDB" id="A0A1Y5TCD9"/>
<feature type="transmembrane region" description="Helical" evidence="9">
    <location>
        <begin position="142"/>
        <end position="163"/>
    </location>
</feature>
<dbReference type="CDD" id="cd08168">
    <property type="entry name" value="Cytochrom_C3"/>
    <property type="match status" value="3"/>
</dbReference>
<evidence type="ECO:0000256" key="5">
    <source>
        <dbReference type="ARBA" id="ARBA00022723"/>
    </source>
</evidence>
<evidence type="ECO:0000256" key="4">
    <source>
        <dbReference type="ARBA" id="ARBA00022617"/>
    </source>
</evidence>
<dbReference type="EMBL" id="FWFR01000002">
    <property type="protein sequence ID" value="SLN57276.1"/>
    <property type="molecule type" value="Genomic_DNA"/>
</dbReference>
<keyword evidence="4" id="KW-0349">Heme</keyword>
<keyword evidence="6" id="KW-0732">Signal</keyword>
<evidence type="ECO:0000256" key="3">
    <source>
        <dbReference type="ARBA" id="ARBA00022448"/>
    </source>
</evidence>
<dbReference type="InterPro" id="IPR000253">
    <property type="entry name" value="FHA_dom"/>
</dbReference>
<keyword evidence="8" id="KW-0408">Iron</keyword>
<dbReference type="PROSITE" id="PS50006">
    <property type="entry name" value="FHA_DOMAIN"/>
    <property type="match status" value="1"/>
</dbReference>
<dbReference type="SUPFAM" id="SSF49879">
    <property type="entry name" value="SMAD/FHA domain"/>
    <property type="match status" value="1"/>
</dbReference>
<dbReference type="SUPFAM" id="SSF48695">
    <property type="entry name" value="Multiheme cytochromes"/>
    <property type="match status" value="1"/>
</dbReference>
<dbReference type="GO" id="GO:0030313">
    <property type="term" value="C:cell envelope"/>
    <property type="evidence" value="ECO:0007669"/>
    <property type="project" value="UniProtKB-SubCell"/>
</dbReference>
<dbReference type="CDD" id="cd00060">
    <property type="entry name" value="FHA"/>
    <property type="match status" value="1"/>
</dbReference>
<dbReference type="Proteomes" id="UP000193200">
    <property type="component" value="Unassembled WGS sequence"/>
</dbReference>
<evidence type="ECO:0000256" key="2">
    <source>
        <dbReference type="ARBA" id="ARBA00004196"/>
    </source>
</evidence>
<comment type="cofactor">
    <cofactor evidence="1">
        <name>heme c</name>
        <dbReference type="ChEBI" id="CHEBI:61717"/>
    </cofactor>
</comment>
<dbReference type="PANTHER" id="PTHR35038:SF8">
    <property type="entry name" value="C-TYPE POLYHEME CYTOCHROME OMCC"/>
    <property type="match status" value="1"/>
</dbReference>
<sequence>MDALISQLTRKRSGDVARRDTEVTTDILRIGRGADCQVYLPDPRVPLLHSEIHERAGGFYLESVAADLEASVNGASVSTAQLKKGDKIGVGPYELVIEELGGDRDIGITIELVRPLGATLDELKERSRTSVNSVLGLGRRGWSWLLFIAIAVIFLGGPIYAFYMKAPEQRVAFDMVAAHQNPKNVLTGADSLWLSGGMSSPHRFFGADCEACHQEPFVQVQDQACVNCHKGISHHANPTEFTTATFAGEKCQSCHKEHNGIREIVLNDQAFCVDCHAGLDAQEPKTTLLNVSDFGNAHPNFRPTVVQDAEKGVFARLRLEDKPKEMSNLKFPHDKHLAEKGVRHPVKGTINMDCGDCHVTEPGGVGMKPIKMEENCIECHRLAFDPSVPDRWLPHGKPVNAIEQIREFYAKAALEGAYQQENSSATNRRRLPGQRMTEEERVEALEWAQQKAETVATTTFGKSLCGSCHTVTEPAPGGDGFWQIAQVRLADTWLPKGTFDHGKHRDLDCVSCHAAPTSKTAEDVLLPNIDGCQGCHGGEKAADLVPSTCIDCHEFHLPGLPELKPVQPAKQAALKAETGKATGN</sequence>
<dbReference type="GO" id="GO:0046872">
    <property type="term" value="F:metal ion binding"/>
    <property type="evidence" value="ECO:0007669"/>
    <property type="project" value="UniProtKB-KW"/>
</dbReference>
<comment type="subcellular location">
    <subcellularLocation>
        <location evidence="2">Cell envelope</location>
    </subcellularLocation>
</comment>
<evidence type="ECO:0000259" key="10">
    <source>
        <dbReference type="PROSITE" id="PS50006"/>
    </source>
</evidence>
<dbReference type="InterPro" id="IPR012286">
    <property type="entry name" value="Tetrahaem_cytochrome"/>
</dbReference>
<gene>
    <name evidence="11" type="ORF">OCH7691_02497</name>
</gene>
<name>A0A1Y5TCD9_9PROT</name>
<dbReference type="RefSeq" id="WP_085883845.1">
    <property type="nucleotide sequence ID" value="NZ_FWFR01000002.1"/>
</dbReference>
<keyword evidence="3" id="KW-0813">Transport</keyword>
<keyword evidence="12" id="KW-1185">Reference proteome</keyword>
<evidence type="ECO:0000256" key="6">
    <source>
        <dbReference type="ARBA" id="ARBA00022729"/>
    </source>
</evidence>
<protein>
    <submittedName>
        <fullName evidence="11">Class III cytochrome C family protein</fullName>
    </submittedName>
</protein>
<evidence type="ECO:0000313" key="11">
    <source>
        <dbReference type="EMBL" id="SLN57276.1"/>
    </source>
</evidence>